<evidence type="ECO:0008006" key="4">
    <source>
        <dbReference type="Google" id="ProtNLM"/>
    </source>
</evidence>
<evidence type="ECO:0000256" key="1">
    <source>
        <dbReference type="SAM" id="SignalP"/>
    </source>
</evidence>
<accession>A0ABS5HJM4</accession>
<protein>
    <recommendedName>
        <fullName evidence="4">Flagellar protein</fullName>
    </recommendedName>
</protein>
<organism evidence="2 3">
    <name type="scientific">Campylobacter anatolicus</name>
    <dbReference type="NCBI Taxonomy" id="2829105"/>
    <lineage>
        <taxon>Bacteria</taxon>
        <taxon>Pseudomonadati</taxon>
        <taxon>Campylobacterota</taxon>
        <taxon>Epsilonproteobacteria</taxon>
        <taxon>Campylobacterales</taxon>
        <taxon>Campylobacteraceae</taxon>
        <taxon>Campylobacter</taxon>
    </lineage>
</organism>
<proteinExistence type="predicted"/>
<name>A0ABS5HJM4_9BACT</name>
<evidence type="ECO:0000313" key="2">
    <source>
        <dbReference type="EMBL" id="MBR8464444.1"/>
    </source>
</evidence>
<dbReference type="Proteomes" id="UP000682951">
    <property type="component" value="Unassembled WGS sequence"/>
</dbReference>
<dbReference type="RefSeq" id="WP_212142332.1">
    <property type="nucleotide sequence ID" value="NZ_JAGSSW010000008.1"/>
</dbReference>
<gene>
    <name evidence="2" type="ORF">KDD93_07685</name>
</gene>
<feature type="chain" id="PRO_5045876555" description="Flagellar protein" evidence="1">
    <location>
        <begin position="23"/>
        <end position="176"/>
    </location>
</feature>
<evidence type="ECO:0000313" key="3">
    <source>
        <dbReference type="Proteomes" id="UP000682951"/>
    </source>
</evidence>
<sequence>MKKVIFFVLIVLNLTASDFTFADKNSTKLRSSLYFSPLLTTDTKPYFRQTCENLGCIMDDSWANKEAYFKNAALIVLNADDDICLKGRDYFSSREFEFTKNLRQKILLSKFGRGYKLVPFEPTMSGKNKIFLRTDVTVDGKIMAKIEINGRILPLTNQHGYTTDMQIYNLKIKELK</sequence>
<reference evidence="2 3" key="1">
    <citation type="submission" date="2021-04" db="EMBL/GenBank/DDBJ databases">
        <title>Molecular and phenotypic characterization and identification of bacterial isolates recovered from the Anatolian ground squirrels (Spermophilus xanthoprymnus) and which have the potential to form a new species in the Campylobacter genus.</title>
        <authorList>
            <person name="Aydin F."/>
            <person name="Abay S."/>
            <person name="Kayman T."/>
            <person name="Karakaya E."/>
            <person name="Mustak H.K."/>
            <person name="Mustak I.B."/>
            <person name="Bilgin N."/>
            <person name="Duzler A."/>
            <person name="Sahin O."/>
            <person name="Guran O."/>
            <person name="Saticioglu I.B."/>
        </authorList>
    </citation>
    <scope>NUCLEOTIDE SEQUENCE [LARGE SCALE GENOMIC DNA]</scope>
    <source>
        <strain evidence="3">faydin-G24</strain>
    </source>
</reference>
<feature type="signal peptide" evidence="1">
    <location>
        <begin position="1"/>
        <end position="22"/>
    </location>
</feature>
<keyword evidence="1" id="KW-0732">Signal</keyword>
<keyword evidence="3" id="KW-1185">Reference proteome</keyword>
<dbReference type="EMBL" id="JAGSSW010000008">
    <property type="protein sequence ID" value="MBR8464444.1"/>
    <property type="molecule type" value="Genomic_DNA"/>
</dbReference>
<comment type="caution">
    <text evidence="2">The sequence shown here is derived from an EMBL/GenBank/DDBJ whole genome shotgun (WGS) entry which is preliminary data.</text>
</comment>